<dbReference type="InterPro" id="IPR017081">
    <property type="entry name" value="Ribosomal_mS35"/>
</dbReference>
<evidence type="ECO:0000259" key="2">
    <source>
        <dbReference type="Pfam" id="PF10213"/>
    </source>
</evidence>
<comment type="caution">
    <text evidence="3">The sequence shown here is derived from an EMBL/GenBank/DDBJ whole genome shotgun (WGS) entry which is preliminary data.</text>
</comment>
<organism evidence="3 4">
    <name type="scientific">Candida albicans</name>
    <name type="common">Yeast</name>
    <dbReference type="NCBI Taxonomy" id="5476"/>
    <lineage>
        <taxon>Eukaryota</taxon>
        <taxon>Fungi</taxon>
        <taxon>Dikarya</taxon>
        <taxon>Ascomycota</taxon>
        <taxon>Saccharomycotina</taxon>
        <taxon>Pichiomycetes</taxon>
        <taxon>Debaryomycetaceae</taxon>
        <taxon>Candida/Lodderomyces clade</taxon>
        <taxon>Candida</taxon>
    </lineage>
</organism>
<comment type="similarity">
    <text evidence="1">Belongs to the mitochondrion-specific ribosomal protein mS35 family.</text>
</comment>
<dbReference type="SMR" id="A0A8H6F5D4"/>
<keyword evidence="1" id="KW-0689">Ribosomal protein</keyword>
<dbReference type="InterPro" id="IPR019349">
    <property type="entry name" value="Ribosomal_mS35_mit"/>
</dbReference>
<evidence type="ECO:0000256" key="1">
    <source>
        <dbReference type="PIRNR" id="PIRNR036995"/>
    </source>
</evidence>
<dbReference type="PIRSF" id="PIRSF036995">
    <property type="entry name" value="RSM24"/>
    <property type="match status" value="1"/>
</dbReference>
<gene>
    <name evidence="3" type="ORF">FOB64_002514</name>
</gene>
<keyword evidence="1" id="KW-0496">Mitochondrion</keyword>
<dbReference type="Pfam" id="PF10213">
    <property type="entry name" value="MRP-S28"/>
    <property type="match status" value="1"/>
</dbReference>
<feature type="domain" description="Small ribosomal subunit protein mS35 mitochondrial conserved" evidence="2">
    <location>
        <begin position="149"/>
        <end position="276"/>
    </location>
</feature>
<dbReference type="GO" id="GO:0003735">
    <property type="term" value="F:structural constituent of ribosome"/>
    <property type="evidence" value="ECO:0007669"/>
    <property type="project" value="UniProtKB-UniRule"/>
</dbReference>
<dbReference type="PANTHER" id="PTHR13490:SF0">
    <property type="entry name" value="SMALL RIBOSOMAL SUBUNIT PROTEIN MS35"/>
    <property type="match status" value="1"/>
</dbReference>
<comment type="function">
    <text evidence="1">Component of the mitochondrial ribosome (mitoribosome), a dedicated translation machinery responsible for the synthesis of mitochondrial genome-encoded proteins, including at least some of the essential transmembrane subunits of the mitochondrial respiratory chain. The mitoribosomes are attached to the mitochondrial inner membrane and translation products are cotranslationally integrated into the membrane.</text>
</comment>
<dbReference type="GO" id="GO:0032543">
    <property type="term" value="P:mitochondrial translation"/>
    <property type="evidence" value="ECO:0007669"/>
    <property type="project" value="UniProtKB-UniRule"/>
</dbReference>
<evidence type="ECO:0000313" key="4">
    <source>
        <dbReference type="Proteomes" id="UP000536275"/>
    </source>
</evidence>
<dbReference type="GO" id="GO:0005763">
    <property type="term" value="C:mitochondrial small ribosomal subunit"/>
    <property type="evidence" value="ECO:0007669"/>
    <property type="project" value="UniProtKB-UniRule"/>
</dbReference>
<accession>A0A8H6F5D4</accession>
<proteinExistence type="inferred from homology"/>
<dbReference type="Proteomes" id="UP000536275">
    <property type="component" value="Unassembled WGS sequence"/>
</dbReference>
<dbReference type="PANTHER" id="PTHR13490">
    <property type="entry name" value="MITOCHONDRIAL 28S RIBOSOMAL PROTEIN S28"/>
    <property type="match status" value="1"/>
</dbReference>
<keyword evidence="1" id="KW-0687">Ribonucleoprotein</keyword>
<dbReference type="InterPro" id="IPR039848">
    <property type="entry name" value="Ribosomal_mS35_mt"/>
</dbReference>
<sequence>MSIYSRSVSLVRCYSSAQTAMKKPFQGPLFLNPHAWKGLPADQVFELHKIRKEYMGDAYNPTDEERTAILSTISSLVPNKPPLDYAFEIENFKERLMNNTPMQDRGKPQKLSNQYVINSGAVPHQRRRIEQLTRKIAYEAPLLAKYRQPYTPRPRTEAPIRLTYNSDFTDDTSSAHNRKVALKVSLRDLNLNPKQQHKFKVLAGDKFNHDEDTFQLKSERYPEAAQNVNWLVDTFNKLLTEAKDLSKDDYSDIPLSKSHMKILAKKAVPSFPEHWKKPEDAPIKRHDIVKKLVAATEKAKDNEYIRKISP</sequence>
<name>A0A8H6F5D4_CANAX</name>
<comment type="subcellular location">
    <subcellularLocation>
        <location evidence="1">Mitochondrion</location>
    </subcellularLocation>
</comment>
<dbReference type="AlphaFoldDB" id="A0A8H6F5D4"/>
<reference evidence="3 4" key="1">
    <citation type="submission" date="2020-03" db="EMBL/GenBank/DDBJ databases">
        <title>FDA dAtabase for Regulatory Grade micrObial Sequences (FDA-ARGOS): Supporting development and validation of Infectious Disease Dx tests.</title>
        <authorList>
            <person name="Campos J."/>
            <person name="Goldberg B."/>
            <person name="Tallon L."/>
            <person name="Sadzewicz L."/>
            <person name="Vavikolanu K."/>
            <person name="Mehta A."/>
            <person name="Aluvathingal J."/>
            <person name="Nadendla S."/>
            <person name="Nandy P."/>
            <person name="Geyer C."/>
            <person name="Yan Y."/>
            <person name="Sichtig H."/>
        </authorList>
    </citation>
    <scope>NUCLEOTIDE SEQUENCE [LARGE SCALE GENOMIC DNA]</scope>
    <source>
        <strain evidence="3 4">FDAARGOS_656</strain>
    </source>
</reference>
<protein>
    <recommendedName>
        <fullName evidence="1">Small ribosomal subunit protein mS35</fullName>
    </recommendedName>
    <alternativeName>
        <fullName evidence="1">37S ribosomal protein S24, mitochondrial</fullName>
    </alternativeName>
</protein>
<evidence type="ECO:0000313" key="3">
    <source>
        <dbReference type="EMBL" id="KAF6070451.1"/>
    </source>
</evidence>
<dbReference type="EMBL" id="JABWAD010000027">
    <property type="protein sequence ID" value="KAF6070451.1"/>
    <property type="molecule type" value="Genomic_DNA"/>
</dbReference>